<evidence type="ECO:0000313" key="1">
    <source>
        <dbReference type="EMBL" id="MBV7272498.1"/>
    </source>
</evidence>
<comment type="caution">
    <text evidence="1">The sequence shown here is derived from an EMBL/GenBank/DDBJ whole genome shotgun (WGS) entry which is preliminary data.</text>
</comment>
<reference evidence="1" key="1">
    <citation type="submission" date="2020-12" db="EMBL/GenBank/DDBJ databases">
        <title>Clostridium thailandense sp. nov., a novel acetogenic bacterium isolated from peat land soil in Thailand.</title>
        <authorList>
            <person name="Chaikitkaew S."/>
            <person name="Birkeland N.K."/>
        </authorList>
    </citation>
    <scope>NUCLEOTIDE SEQUENCE</scope>
    <source>
        <strain evidence="1">PL3</strain>
    </source>
</reference>
<dbReference type="Proteomes" id="UP000694308">
    <property type="component" value="Unassembled WGS sequence"/>
</dbReference>
<gene>
    <name evidence="1" type="ORF">I6U48_06155</name>
</gene>
<dbReference type="RefSeq" id="WP_218319533.1">
    <property type="nucleotide sequence ID" value="NZ_JAEEGC010000026.1"/>
</dbReference>
<dbReference type="EMBL" id="JAEEGC010000026">
    <property type="protein sequence ID" value="MBV7272498.1"/>
    <property type="molecule type" value="Genomic_DNA"/>
</dbReference>
<accession>A0A949TU93</accession>
<protein>
    <submittedName>
        <fullName evidence="1">Uncharacterized protein</fullName>
    </submittedName>
</protein>
<dbReference type="AlphaFoldDB" id="A0A949TU93"/>
<evidence type="ECO:0000313" key="2">
    <source>
        <dbReference type="Proteomes" id="UP000694308"/>
    </source>
</evidence>
<keyword evidence="2" id="KW-1185">Reference proteome</keyword>
<sequence length="172" mass="19470">MNDGVVNYIKNNPVSIKINNLVVSDEKSKNLIDKVSSLINNNSNLNVNWTLKMQIPMQQIKVIPINKEYSFDIGILKLNSLKISILKSSFDYSFVPKDKDIKGMEPIFSIRLGNEYATNQWLDGCSNDDGSTTGTQTFNSIYYKPLNEIGIKLIGIQANFSNPNLYKIDKNR</sequence>
<proteinExistence type="predicted"/>
<name>A0A949TU93_9CLOT</name>
<organism evidence="1 2">
    <name type="scientific">Clostridium thailandense</name>
    <dbReference type="NCBI Taxonomy" id="2794346"/>
    <lineage>
        <taxon>Bacteria</taxon>
        <taxon>Bacillati</taxon>
        <taxon>Bacillota</taxon>
        <taxon>Clostridia</taxon>
        <taxon>Eubacteriales</taxon>
        <taxon>Clostridiaceae</taxon>
        <taxon>Clostridium</taxon>
    </lineage>
</organism>